<dbReference type="GO" id="GO:0005384">
    <property type="term" value="F:manganese ion transmembrane transporter activity"/>
    <property type="evidence" value="ECO:0007669"/>
    <property type="project" value="UniProtKB-UniRule"/>
</dbReference>
<evidence type="ECO:0000256" key="7">
    <source>
        <dbReference type="ARBA" id="ARBA00023211"/>
    </source>
</evidence>
<name>A0A7X2N420_9FIRM</name>
<evidence type="ECO:0000313" key="9">
    <source>
        <dbReference type="EMBL" id="MSS02097.1"/>
    </source>
</evidence>
<evidence type="ECO:0000256" key="5">
    <source>
        <dbReference type="ARBA" id="ARBA00023065"/>
    </source>
</evidence>
<evidence type="ECO:0000256" key="1">
    <source>
        <dbReference type="ARBA" id="ARBA00022448"/>
    </source>
</evidence>
<feature type="transmembrane region" description="Helical" evidence="8">
    <location>
        <begin position="109"/>
        <end position="130"/>
    </location>
</feature>
<dbReference type="RefSeq" id="WP_154460993.1">
    <property type="nucleotide sequence ID" value="NZ_VUMM01000020.1"/>
</dbReference>
<keyword evidence="3 8" id="KW-0812">Transmembrane</keyword>
<proteinExistence type="inferred from homology"/>
<comment type="function">
    <text evidence="8">Probably functions as a manganese efflux pump.</text>
</comment>
<protein>
    <recommendedName>
        <fullName evidence="8">Putative manganese efflux pump MntP</fullName>
    </recommendedName>
</protein>
<comment type="subcellular location">
    <subcellularLocation>
        <location evidence="8">Cell membrane</location>
        <topology evidence="8">Multi-pass membrane protein</topology>
    </subcellularLocation>
</comment>
<gene>
    <name evidence="8" type="primary">mntP</name>
    <name evidence="9" type="ORF">FYJ50_08345</name>
</gene>
<dbReference type="PANTHER" id="PTHR35529:SF1">
    <property type="entry name" value="MANGANESE EFFLUX PUMP MNTP-RELATED"/>
    <property type="match status" value="1"/>
</dbReference>
<evidence type="ECO:0000256" key="3">
    <source>
        <dbReference type="ARBA" id="ARBA00022692"/>
    </source>
</evidence>
<feature type="transmembrane region" description="Helical" evidence="8">
    <location>
        <begin position="168"/>
        <end position="188"/>
    </location>
</feature>
<dbReference type="PANTHER" id="PTHR35529">
    <property type="entry name" value="MANGANESE EFFLUX PUMP MNTP-RELATED"/>
    <property type="match status" value="1"/>
</dbReference>
<dbReference type="EMBL" id="VUMM01000020">
    <property type="protein sequence ID" value="MSS02097.1"/>
    <property type="molecule type" value="Genomic_DNA"/>
</dbReference>
<keyword evidence="4 8" id="KW-1133">Transmembrane helix</keyword>
<keyword evidence="7 8" id="KW-0464">Manganese</keyword>
<evidence type="ECO:0000256" key="4">
    <source>
        <dbReference type="ARBA" id="ARBA00022989"/>
    </source>
</evidence>
<evidence type="ECO:0000256" key="2">
    <source>
        <dbReference type="ARBA" id="ARBA00022475"/>
    </source>
</evidence>
<organism evidence="9 10">
    <name type="scientific">Floccifex porci</name>
    <dbReference type="NCBI Taxonomy" id="2606629"/>
    <lineage>
        <taxon>Bacteria</taxon>
        <taxon>Bacillati</taxon>
        <taxon>Bacillota</taxon>
        <taxon>Erysipelotrichia</taxon>
        <taxon>Erysipelotrichales</taxon>
        <taxon>Erysipelotrichaceae</taxon>
        <taxon>Floccifex</taxon>
    </lineage>
</organism>
<dbReference type="Proteomes" id="UP000470082">
    <property type="component" value="Unassembled WGS sequence"/>
</dbReference>
<keyword evidence="5 8" id="KW-0406">Ion transport</keyword>
<comment type="similarity">
    <text evidence="8">Belongs to the MntP (TC 9.B.29) family.</text>
</comment>
<feature type="transmembrane region" description="Helical" evidence="8">
    <location>
        <begin position="39"/>
        <end position="66"/>
    </location>
</feature>
<keyword evidence="2 8" id="KW-1003">Cell membrane</keyword>
<dbReference type="AlphaFoldDB" id="A0A7X2N420"/>
<dbReference type="InterPro" id="IPR022929">
    <property type="entry name" value="Put_MntP"/>
</dbReference>
<comment type="caution">
    <text evidence="9">The sequence shown here is derived from an EMBL/GenBank/DDBJ whole genome shotgun (WGS) entry which is preliminary data.</text>
</comment>
<evidence type="ECO:0000256" key="6">
    <source>
        <dbReference type="ARBA" id="ARBA00023136"/>
    </source>
</evidence>
<dbReference type="InterPro" id="IPR003810">
    <property type="entry name" value="Mntp/YtaF"/>
</dbReference>
<dbReference type="HAMAP" id="MF_01521">
    <property type="entry name" value="MntP_pump"/>
    <property type="match status" value="1"/>
</dbReference>
<evidence type="ECO:0000256" key="8">
    <source>
        <dbReference type="HAMAP-Rule" id="MF_01521"/>
    </source>
</evidence>
<accession>A0A7X2N420</accession>
<keyword evidence="6 8" id="KW-0472">Membrane</keyword>
<sequence length="189" mass="20551">MTLLLNSIFLGIGLAMDAFSVSMANGLHDANMKIRKMTGISFTFGFFQFLMPLIGWICVHTILEIFTEFEKIIPWIALILLSYIGGSLLKEGFSKEEKVEEQTIGIKGLLIQGIATSIDALSVGFTIAHYNLISAFISSLIIGIVTFIISFAGVKIGKIFGMKLASKASLLGGFILICIGLEIFITAIF</sequence>
<feature type="transmembrane region" description="Helical" evidence="8">
    <location>
        <begin position="72"/>
        <end position="89"/>
    </location>
</feature>
<dbReference type="Pfam" id="PF02659">
    <property type="entry name" value="Mntp"/>
    <property type="match status" value="1"/>
</dbReference>
<feature type="transmembrane region" description="Helical" evidence="8">
    <location>
        <begin position="136"/>
        <end position="156"/>
    </location>
</feature>
<keyword evidence="1 8" id="KW-0813">Transport</keyword>
<dbReference type="GO" id="GO:0005886">
    <property type="term" value="C:plasma membrane"/>
    <property type="evidence" value="ECO:0007669"/>
    <property type="project" value="UniProtKB-SubCell"/>
</dbReference>
<keyword evidence="10" id="KW-1185">Reference proteome</keyword>
<feature type="transmembrane region" description="Helical" evidence="8">
    <location>
        <begin position="6"/>
        <end position="27"/>
    </location>
</feature>
<evidence type="ECO:0000313" key="10">
    <source>
        <dbReference type="Proteomes" id="UP000470082"/>
    </source>
</evidence>
<reference evidence="9 10" key="1">
    <citation type="submission" date="2019-08" db="EMBL/GenBank/DDBJ databases">
        <title>In-depth cultivation of the pig gut microbiome towards novel bacterial diversity and tailored functional studies.</title>
        <authorList>
            <person name="Wylensek D."/>
            <person name="Hitch T.C.A."/>
            <person name="Clavel T."/>
        </authorList>
    </citation>
    <scope>NUCLEOTIDE SEQUENCE [LARGE SCALE GENOMIC DNA]</scope>
    <source>
        <strain evidence="9 10">LKV-178-WT-2G</strain>
    </source>
</reference>